<sequence length="112" mass="12084">MNHGSSRVHPGESGELTNHEHQKHTLKRSQPFVVWLIKSEDNYPFGRMEIRSPVVSAGLSEWVAEAASFIMSAGTGEPSYSQTGQPSLLSGSPKGPTENTAQIQASEPSKPP</sequence>
<accession>A0AAV2J1X7</accession>
<feature type="compositionally biased region" description="Basic and acidic residues" evidence="1">
    <location>
        <begin position="9"/>
        <end position="20"/>
    </location>
</feature>
<dbReference type="Proteomes" id="UP001497482">
    <property type="component" value="Chromosome 10"/>
</dbReference>
<name>A0AAV2J1X7_KNICA</name>
<feature type="compositionally biased region" description="Polar residues" evidence="1">
    <location>
        <begin position="97"/>
        <end position="112"/>
    </location>
</feature>
<reference evidence="2 3" key="1">
    <citation type="submission" date="2024-04" db="EMBL/GenBank/DDBJ databases">
        <authorList>
            <person name="Waldvogel A.-M."/>
            <person name="Schoenle A."/>
        </authorList>
    </citation>
    <scope>NUCLEOTIDE SEQUENCE [LARGE SCALE GENOMIC DNA]</scope>
</reference>
<feature type="region of interest" description="Disordered" evidence="1">
    <location>
        <begin position="74"/>
        <end position="112"/>
    </location>
</feature>
<dbReference type="AlphaFoldDB" id="A0AAV2J1X7"/>
<keyword evidence="3" id="KW-1185">Reference proteome</keyword>
<evidence type="ECO:0000256" key="1">
    <source>
        <dbReference type="SAM" id="MobiDB-lite"/>
    </source>
</evidence>
<evidence type="ECO:0000313" key="2">
    <source>
        <dbReference type="EMBL" id="CAL1570506.1"/>
    </source>
</evidence>
<evidence type="ECO:0000313" key="3">
    <source>
        <dbReference type="Proteomes" id="UP001497482"/>
    </source>
</evidence>
<organism evidence="2 3">
    <name type="scientific">Knipowitschia caucasica</name>
    <name type="common">Caucasian dwarf goby</name>
    <name type="synonym">Pomatoschistus caucasicus</name>
    <dbReference type="NCBI Taxonomy" id="637954"/>
    <lineage>
        <taxon>Eukaryota</taxon>
        <taxon>Metazoa</taxon>
        <taxon>Chordata</taxon>
        <taxon>Craniata</taxon>
        <taxon>Vertebrata</taxon>
        <taxon>Euteleostomi</taxon>
        <taxon>Actinopterygii</taxon>
        <taxon>Neopterygii</taxon>
        <taxon>Teleostei</taxon>
        <taxon>Neoteleostei</taxon>
        <taxon>Acanthomorphata</taxon>
        <taxon>Gobiaria</taxon>
        <taxon>Gobiiformes</taxon>
        <taxon>Gobioidei</taxon>
        <taxon>Gobiidae</taxon>
        <taxon>Gobiinae</taxon>
        <taxon>Knipowitschia</taxon>
    </lineage>
</organism>
<feature type="compositionally biased region" description="Polar residues" evidence="1">
    <location>
        <begin position="78"/>
        <end position="90"/>
    </location>
</feature>
<feature type="region of interest" description="Disordered" evidence="1">
    <location>
        <begin position="1"/>
        <end position="30"/>
    </location>
</feature>
<gene>
    <name evidence="2" type="ORF">KC01_LOCUS2789</name>
</gene>
<dbReference type="EMBL" id="OZ035832">
    <property type="protein sequence ID" value="CAL1570506.1"/>
    <property type="molecule type" value="Genomic_DNA"/>
</dbReference>
<protein>
    <submittedName>
        <fullName evidence="2">Uncharacterized protein</fullName>
    </submittedName>
</protein>
<proteinExistence type="predicted"/>